<name>H8KTD9_SOLCM</name>
<dbReference type="GO" id="GO:0016998">
    <property type="term" value="P:cell wall macromolecule catabolic process"/>
    <property type="evidence" value="ECO:0007669"/>
    <property type="project" value="InterPro"/>
</dbReference>
<keyword evidence="4" id="KW-1133">Transmembrane helix</keyword>
<keyword evidence="2" id="KW-0378">Hydrolase</keyword>
<evidence type="ECO:0000313" key="5">
    <source>
        <dbReference type="EMBL" id="AFD06276.1"/>
    </source>
</evidence>
<comment type="similarity">
    <text evidence="1">Belongs to the glycosyl hydrolase 25 family.</text>
</comment>
<dbReference type="Pfam" id="PF01183">
    <property type="entry name" value="Glyco_hydro_25"/>
    <property type="match status" value="1"/>
</dbReference>
<dbReference type="GO" id="GO:0016052">
    <property type="term" value="P:carbohydrate catabolic process"/>
    <property type="evidence" value="ECO:0007669"/>
    <property type="project" value="TreeGrafter"/>
</dbReference>
<dbReference type="PROSITE" id="PS51904">
    <property type="entry name" value="GLYCOSYL_HYDROL_F25_2"/>
    <property type="match status" value="1"/>
</dbReference>
<dbReference type="PANTHER" id="PTHR34135">
    <property type="entry name" value="LYSOZYME"/>
    <property type="match status" value="1"/>
</dbReference>
<accession>H8KTD9</accession>
<dbReference type="PANTHER" id="PTHR34135:SF2">
    <property type="entry name" value="LYSOZYME"/>
    <property type="match status" value="1"/>
</dbReference>
<dbReference type="Proteomes" id="UP000007590">
    <property type="component" value="Chromosome"/>
</dbReference>
<dbReference type="STRING" id="929556.Solca_1175"/>
<organism evidence="5 6">
    <name type="scientific">Solitalea canadensis (strain ATCC 29591 / DSM 3403 / JCM 21819 / LMG 8368 / NBRC 15130 / NCIMB 12057 / USAM 9D)</name>
    <name type="common">Flexibacter canadensis</name>
    <dbReference type="NCBI Taxonomy" id="929556"/>
    <lineage>
        <taxon>Bacteria</taxon>
        <taxon>Pseudomonadati</taxon>
        <taxon>Bacteroidota</taxon>
        <taxon>Sphingobacteriia</taxon>
        <taxon>Sphingobacteriales</taxon>
        <taxon>Sphingobacteriaceae</taxon>
        <taxon>Solitalea</taxon>
    </lineage>
</organism>
<keyword evidence="4" id="KW-0472">Membrane</keyword>
<dbReference type="GO" id="GO:0003796">
    <property type="term" value="F:lysozyme activity"/>
    <property type="evidence" value="ECO:0007669"/>
    <property type="project" value="InterPro"/>
</dbReference>
<dbReference type="eggNOG" id="COG3757">
    <property type="taxonomic scope" value="Bacteria"/>
</dbReference>
<evidence type="ECO:0000256" key="3">
    <source>
        <dbReference type="ARBA" id="ARBA00023295"/>
    </source>
</evidence>
<sequence length="278" mass="32302">MLIRVYEPFIQRIGSRVRIFWTVTITLLIFLIAVPKHSEPIGNQKQLSFLTPRLITLIQYRLTGNFGIHIPTMYSVHGIDISRYQQKINWTKLKAVDHEGVSVSFIYIKATEGLDALDPMFATNWQESRKAGFLRGAYHYFKPKKPGKEQAEFFLKNVQHLPGDLPPVIDVEERGKMPLKQFHSNLKSMITAIEDEVGVKPVIYTSLRFYQDFIKPKFPDYPCWIANYHHPKLLFTDEKWTLWQHSDKGKIDGIIGRVDFNTFNGSLTDLKKMCVKDL</sequence>
<keyword evidence="6" id="KW-1185">Reference proteome</keyword>
<dbReference type="AlphaFoldDB" id="H8KTD9"/>
<proteinExistence type="inferred from homology"/>
<dbReference type="InterPro" id="IPR002053">
    <property type="entry name" value="Glyco_hydro_25"/>
</dbReference>
<dbReference type="SMART" id="SM00641">
    <property type="entry name" value="Glyco_25"/>
    <property type="match status" value="1"/>
</dbReference>
<evidence type="ECO:0000256" key="1">
    <source>
        <dbReference type="ARBA" id="ARBA00010646"/>
    </source>
</evidence>
<evidence type="ECO:0000313" key="6">
    <source>
        <dbReference type="Proteomes" id="UP000007590"/>
    </source>
</evidence>
<keyword evidence="3" id="KW-0326">Glycosidase</keyword>
<dbReference type="InterPro" id="IPR017853">
    <property type="entry name" value="GH"/>
</dbReference>
<dbReference type="SUPFAM" id="SSF51445">
    <property type="entry name" value="(Trans)glycosidases"/>
    <property type="match status" value="1"/>
</dbReference>
<evidence type="ECO:0000256" key="4">
    <source>
        <dbReference type="SAM" id="Phobius"/>
    </source>
</evidence>
<dbReference type="HOGENOM" id="CLU_044973_3_0_10"/>
<gene>
    <name evidence="5" type="ordered locus">Solca_1175</name>
</gene>
<feature type="transmembrane region" description="Helical" evidence="4">
    <location>
        <begin position="20"/>
        <end position="38"/>
    </location>
</feature>
<dbReference type="Gene3D" id="3.20.20.80">
    <property type="entry name" value="Glycosidases"/>
    <property type="match status" value="1"/>
</dbReference>
<keyword evidence="4" id="KW-0812">Transmembrane</keyword>
<dbReference type="GO" id="GO:0009253">
    <property type="term" value="P:peptidoglycan catabolic process"/>
    <property type="evidence" value="ECO:0007669"/>
    <property type="project" value="InterPro"/>
</dbReference>
<evidence type="ECO:0000256" key="2">
    <source>
        <dbReference type="ARBA" id="ARBA00022801"/>
    </source>
</evidence>
<dbReference type="EMBL" id="CP003349">
    <property type="protein sequence ID" value="AFD06276.1"/>
    <property type="molecule type" value="Genomic_DNA"/>
</dbReference>
<dbReference type="InterPro" id="IPR018077">
    <property type="entry name" value="Glyco_hydro_fam25_subgr"/>
</dbReference>
<protein>
    <submittedName>
        <fullName evidence="5">Lysozyme M1 (1,4-beta-N-acetylmuramidase)</fullName>
    </submittedName>
</protein>
<dbReference type="KEGG" id="scn:Solca_1175"/>
<reference evidence="5" key="1">
    <citation type="submission" date="2012-02" db="EMBL/GenBank/DDBJ databases">
        <title>The complete genome of Solitalea canadensis DSM 3403.</title>
        <authorList>
            <consortium name="US DOE Joint Genome Institute (JGI-PGF)"/>
            <person name="Lucas S."/>
            <person name="Copeland A."/>
            <person name="Lapidus A."/>
            <person name="Glavina del Rio T."/>
            <person name="Dalin E."/>
            <person name="Tice H."/>
            <person name="Bruce D."/>
            <person name="Goodwin L."/>
            <person name="Pitluck S."/>
            <person name="Peters L."/>
            <person name="Ovchinnikova G."/>
            <person name="Lu M."/>
            <person name="Kyrpides N."/>
            <person name="Mavromatis K."/>
            <person name="Ivanova N."/>
            <person name="Brettin T."/>
            <person name="Detter J.C."/>
            <person name="Han C."/>
            <person name="Larimer F."/>
            <person name="Land M."/>
            <person name="Hauser L."/>
            <person name="Markowitz V."/>
            <person name="Cheng J.-F."/>
            <person name="Hugenholtz P."/>
            <person name="Woyke T."/>
            <person name="Wu D."/>
            <person name="Spring S."/>
            <person name="Schroeder M."/>
            <person name="Kopitz M."/>
            <person name="Brambilla E."/>
            <person name="Klenk H.-P."/>
            <person name="Eisen J.A."/>
        </authorList>
    </citation>
    <scope>NUCLEOTIDE SEQUENCE</scope>
    <source>
        <strain evidence="5">DSM 3403</strain>
    </source>
</reference>